<dbReference type="Proteomes" id="UP000653343">
    <property type="component" value="Unassembled WGS sequence"/>
</dbReference>
<name>A0ABQ2XS70_9BURK</name>
<accession>A0ABQ2XS70</accession>
<evidence type="ECO:0000313" key="2">
    <source>
        <dbReference type="Proteomes" id="UP000653343"/>
    </source>
</evidence>
<keyword evidence="2" id="KW-1185">Reference proteome</keyword>
<evidence type="ECO:0008006" key="3">
    <source>
        <dbReference type="Google" id="ProtNLM"/>
    </source>
</evidence>
<gene>
    <name evidence="1" type="ORF">GCM10010946_03770</name>
</gene>
<dbReference type="Pfam" id="PF06224">
    <property type="entry name" value="AlkZ-like"/>
    <property type="match status" value="1"/>
</dbReference>
<dbReference type="RefSeq" id="WP_189355311.1">
    <property type="nucleotide sequence ID" value="NZ_BMYU01000001.1"/>
</dbReference>
<dbReference type="PANTHER" id="PTHR30528:SF0">
    <property type="entry name" value="CYTOPLASMIC PROTEIN"/>
    <property type="match status" value="1"/>
</dbReference>
<dbReference type="PANTHER" id="PTHR30528">
    <property type="entry name" value="CYTOPLASMIC PROTEIN"/>
    <property type="match status" value="1"/>
</dbReference>
<proteinExistence type="predicted"/>
<organism evidence="1 2">
    <name type="scientific">Undibacterium squillarum</name>
    <dbReference type="NCBI Taxonomy" id="1131567"/>
    <lineage>
        <taxon>Bacteria</taxon>
        <taxon>Pseudomonadati</taxon>
        <taxon>Pseudomonadota</taxon>
        <taxon>Betaproteobacteria</taxon>
        <taxon>Burkholderiales</taxon>
        <taxon>Oxalobacteraceae</taxon>
        <taxon>Undibacterium</taxon>
    </lineage>
</organism>
<dbReference type="EMBL" id="BMYU01000001">
    <property type="protein sequence ID" value="GGX30040.1"/>
    <property type="molecule type" value="Genomic_DNA"/>
</dbReference>
<dbReference type="InterPro" id="IPR009351">
    <property type="entry name" value="AlkZ-like"/>
</dbReference>
<comment type="caution">
    <text evidence="1">The sequence shown here is derived from an EMBL/GenBank/DDBJ whole genome shotgun (WGS) entry which is preliminary data.</text>
</comment>
<protein>
    <recommendedName>
        <fullName evidence="3">Winged helix-turn-helix domain-containing protein</fullName>
    </recommendedName>
</protein>
<reference evidence="2" key="1">
    <citation type="journal article" date="2019" name="Int. J. Syst. Evol. Microbiol.">
        <title>The Global Catalogue of Microorganisms (GCM) 10K type strain sequencing project: providing services to taxonomists for standard genome sequencing and annotation.</title>
        <authorList>
            <consortium name="The Broad Institute Genomics Platform"/>
            <consortium name="The Broad Institute Genome Sequencing Center for Infectious Disease"/>
            <person name="Wu L."/>
            <person name="Ma J."/>
        </authorList>
    </citation>
    <scope>NUCLEOTIDE SEQUENCE [LARGE SCALE GENOMIC DNA]</scope>
    <source>
        <strain evidence="2">KCTC 23917</strain>
    </source>
</reference>
<evidence type="ECO:0000313" key="1">
    <source>
        <dbReference type="EMBL" id="GGX30040.1"/>
    </source>
</evidence>
<sequence>MTIVQEISQRHARFLHLNAQGLLRYPQGTPQKEHVLSCIQKMGVLQIDTINVVARSPYLVLWSRLGQYQPEFLRDLLVETRLFEFWAHEASFLPIEDFAHFRHQMLDPAHLGWRFNHRWLNEQSENIRKVLKKISESGPMRSKDFERRNDGNSGWWDWKPEKKSLEVLLTTGQLMVRDRDQFQRVYDLTSRVLPEWSDENNPYSPKDSEAYLLSKSVAALGICCADWVPDYFRMRLKHINLQAFLKAQADAGNFIPVRIEGDHRQFYVHQEFSELLHNPPPLSNALKATRILSPFDPAVWDRRRAKELFEFDYKLECYTPENKRRYGYFCLPILRDGQMIARMDAKAHRQHKIFEVKSLHLESGIRQSAAMFSDVNKKIQEMASWHDCNSIRYGADVPSGFQLADISC</sequence>